<evidence type="ECO:0000256" key="1">
    <source>
        <dbReference type="ARBA" id="ARBA00022741"/>
    </source>
</evidence>
<evidence type="ECO:0000313" key="5">
    <source>
        <dbReference type="Proteomes" id="UP000037737"/>
    </source>
</evidence>
<comment type="caution">
    <text evidence="4">The sequence shown here is derived from an EMBL/GenBank/DDBJ whole genome shotgun (WGS) entry which is preliminary data.</text>
</comment>
<accession>A0A0M8MPB3</accession>
<dbReference type="SUPFAM" id="SSF52540">
    <property type="entry name" value="P-loop containing nucleoside triphosphate hydrolases"/>
    <property type="match status" value="1"/>
</dbReference>
<dbReference type="GO" id="GO:0005829">
    <property type="term" value="C:cytosol"/>
    <property type="evidence" value="ECO:0007669"/>
    <property type="project" value="TreeGrafter"/>
</dbReference>
<keyword evidence="2" id="KW-0067">ATP-binding</keyword>
<dbReference type="PANTHER" id="PTHR43384:SF6">
    <property type="entry name" value="SEPTUM SITE-DETERMINING PROTEIN MIND HOMOLOG, CHLOROPLASTIC"/>
    <property type="match status" value="1"/>
</dbReference>
<dbReference type="InterPro" id="IPR027417">
    <property type="entry name" value="P-loop_NTPase"/>
</dbReference>
<dbReference type="PATRIC" id="fig|84292.3.peg.1528"/>
<dbReference type="GO" id="GO:0016887">
    <property type="term" value="F:ATP hydrolysis activity"/>
    <property type="evidence" value="ECO:0007669"/>
    <property type="project" value="TreeGrafter"/>
</dbReference>
<protein>
    <submittedName>
        <fullName evidence="4">Uncharacterized protein</fullName>
    </submittedName>
</protein>
<evidence type="ECO:0000313" key="4">
    <source>
        <dbReference type="EMBL" id="KOS11100.1"/>
    </source>
</evidence>
<dbReference type="OrthoDB" id="3217709at2"/>
<name>A0A0M8MPB3_9MICO</name>
<keyword evidence="5" id="KW-1185">Reference proteome</keyword>
<evidence type="ECO:0000256" key="3">
    <source>
        <dbReference type="SAM" id="MobiDB-lite"/>
    </source>
</evidence>
<sequence>MRALVAVVDGDRRAVELIHEGIEVVGVLAPEALALLARDDLAEPDASQALRALADADVVILTVDRTHTDVAVVALCDRARTRIVPFAATADDLRTAEALGLESPLAPDVPVWRLCEVLAAEPVSAAAAPSTTGPAVIAVWGPAGAPGRSTVAVGLALELARGGRRTALVDADTAAPSQALSLSLPDEGPGFAAACRSAERGALDAAELTRIALPLGDTGVEVLTGLNRPSRWPELSAARVGAALSACRGWVDHVVVDVAAPLERDEEIVSDLEDGPRRNAATVAALQAADLVVAVGSADPVGIARYLRGHAELRAIVGSTRVVSLINRVRPGVLGIDARGQVRRALDRFGGIEDVWFLPHDGRSADAALLAARPLGLVAPRSGVTLGIRRFVGEAVLPPTPTGPAGADAPTRRVRAARRRRPERAALPTRG</sequence>
<feature type="compositionally biased region" description="Basic residues" evidence="3">
    <location>
        <begin position="412"/>
        <end position="422"/>
    </location>
</feature>
<dbReference type="EMBL" id="LAVO01000006">
    <property type="protein sequence ID" value="KOS11100.1"/>
    <property type="molecule type" value="Genomic_DNA"/>
</dbReference>
<gene>
    <name evidence="4" type="ORF">XI38_07495</name>
</gene>
<dbReference type="PANTHER" id="PTHR43384">
    <property type="entry name" value="SEPTUM SITE-DETERMINING PROTEIN MIND HOMOLOG, CHLOROPLASTIC-RELATED"/>
    <property type="match status" value="1"/>
</dbReference>
<dbReference type="Gene3D" id="3.40.50.300">
    <property type="entry name" value="P-loop containing nucleotide triphosphate hydrolases"/>
    <property type="match status" value="1"/>
</dbReference>
<keyword evidence="1" id="KW-0547">Nucleotide-binding</keyword>
<dbReference type="GO" id="GO:0005524">
    <property type="term" value="F:ATP binding"/>
    <property type="evidence" value="ECO:0007669"/>
    <property type="project" value="UniProtKB-KW"/>
</dbReference>
<evidence type="ECO:0000256" key="2">
    <source>
        <dbReference type="ARBA" id="ARBA00022840"/>
    </source>
</evidence>
<dbReference type="Proteomes" id="UP000037737">
    <property type="component" value="Unassembled WGS sequence"/>
</dbReference>
<proteinExistence type="predicted"/>
<reference evidence="4" key="1">
    <citation type="submission" date="2015-04" db="EMBL/GenBank/DDBJ databases">
        <title>Complete genome sequence of Microbacterium chocolatum SIT 101, a bacterium enantioselectively hydrolyzing mesomeric diesters.</title>
        <authorList>
            <person name="Li X."/>
            <person name="Xu Y."/>
        </authorList>
    </citation>
    <scope>NUCLEOTIDE SEQUENCE [LARGE SCALE GENOMIC DNA]</scope>
    <source>
        <strain evidence="4">SIT 101</strain>
    </source>
</reference>
<dbReference type="InterPro" id="IPR050625">
    <property type="entry name" value="ParA/MinD_ATPase"/>
</dbReference>
<organism evidence="4 5">
    <name type="scientific">Microbacterium aurantiacum</name>
    <dbReference type="NCBI Taxonomy" id="162393"/>
    <lineage>
        <taxon>Bacteria</taxon>
        <taxon>Bacillati</taxon>
        <taxon>Actinomycetota</taxon>
        <taxon>Actinomycetes</taxon>
        <taxon>Micrococcales</taxon>
        <taxon>Microbacteriaceae</taxon>
        <taxon>Microbacterium</taxon>
    </lineage>
</organism>
<dbReference type="AlphaFoldDB" id="A0A0M8MPB3"/>
<dbReference type="GO" id="GO:0009898">
    <property type="term" value="C:cytoplasmic side of plasma membrane"/>
    <property type="evidence" value="ECO:0007669"/>
    <property type="project" value="TreeGrafter"/>
</dbReference>
<feature type="region of interest" description="Disordered" evidence="3">
    <location>
        <begin position="397"/>
        <end position="431"/>
    </location>
</feature>
<dbReference type="GO" id="GO:0051782">
    <property type="term" value="P:negative regulation of cell division"/>
    <property type="evidence" value="ECO:0007669"/>
    <property type="project" value="TreeGrafter"/>
</dbReference>